<dbReference type="AlphaFoldDB" id="A0A2R6W2X2"/>
<name>A0A2R6W2X2_MARPO</name>
<evidence type="ECO:0000313" key="2">
    <source>
        <dbReference type="Proteomes" id="UP000244005"/>
    </source>
</evidence>
<dbReference type="EMBL" id="KZ772840">
    <property type="protein sequence ID" value="PTQ28192.1"/>
    <property type="molecule type" value="Genomic_DNA"/>
</dbReference>
<protein>
    <submittedName>
        <fullName evidence="1">Uncharacterized protein</fullName>
    </submittedName>
</protein>
<reference evidence="2" key="1">
    <citation type="journal article" date="2017" name="Cell">
        <title>Insights into land plant evolution garnered from the Marchantia polymorpha genome.</title>
        <authorList>
            <person name="Bowman J.L."/>
            <person name="Kohchi T."/>
            <person name="Yamato K.T."/>
            <person name="Jenkins J."/>
            <person name="Shu S."/>
            <person name="Ishizaki K."/>
            <person name="Yamaoka S."/>
            <person name="Nishihama R."/>
            <person name="Nakamura Y."/>
            <person name="Berger F."/>
            <person name="Adam C."/>
            <person name="Aki S.S."/>
            <person name="Althoff F."/>
            <person name="Araki T."/>
            <person name="Arteaga-Vazquez M.A."/>
            <person name="Balasubrmanian S."/>
            <person name="Barry K."/>
            <person name="Bauer D."/>
            <person name="Boehm C.R."/>
            <person name="Briginshaw L."/>
            <person name="Caballero-Perez J."/>
            <person name="Catarino B."/>
            <person name="Chen F."/>
            <person name="Chiyoda S."/>
            <person name="Chovatia M."/>
            <person name="Davies K.M."/>
            <person name="Delmans M."/>
            <person name="Demura T."/>
            <person name="Dierschke T."/>
            <person name="Dolan L."/>
            <person name="Dorantes-Acosta A.E."/>
            <person name="Eklund D.M."/>
            <person name="Florent S.N."/>
            <person name="Flores-Sandoval E."/>
            <person name="Fujiyama A."/>
            <person name="Fukuzawa H."/>
            <person name="Galik B."/>
            <person name="Grimanelli D."/>
            <person name="Grimwood J."/>
            <person name="Grossniklaus U."/>
            <person name="Hamada T."/>
            <person name="Haseloff J."/>
            <person name="Hetherington A.J."/>
            <person name="Higo A."/>
            <person name="Hirakawa Y."/>
            <person name="Hundley H.N."/>
            <person name="Ikeda Y."/>
            <person name="Inoue K."/>
            <person name="Inoue S.I."/>
            <person name="Ishida S."/>
            <person name="Jia Q."/>
            <person name="Kakita M."/>
            <person name="Kanazawa T."/>
            <person name="Kawai Y."/>
            <person name="Kawashima T."/>
            <person name="Kennedy M."/>
            <person name="Kinose K."/>
            <person name="Kinoshita T."/>
            <person name="Kohara Y."/>
            <person name="Koide E."/>
            <person name="Komatsu K."/>
            <person name="Kopischke S."/>
            <person name="Kubo M."/>
            <person name="Kyozuka J."/>
            <person name="Lagercrantz U."/>
            <person name="Lin S.S."/>
            <person name="Lindquist E."/>
            <person name="Lipzen A.M."/>
            <person name="Lu C.W."/>
            <person name="De Luna E."/>
            <person name="Martienssen R.A."/>
            <person name="Minamino N."/>
            <person name="Mizutani M."/>
            <person name="Mizutani M."/>
            <person name="Mochizuki N."/>
            <person name="Monte I."/>
            <person name="Mosher R."/>
            <person name="Nagasaki H."/>
            <person name="Nakagami H."/>
            <person name="Naramoto S."/>
            <person name="Nishitani K."/>
            <person name="Ohtani M."/>
            <person name="Okamoto T."/>
            <person name="Okumura M."/>
            <person name="Phillips J."/>
            <person name="Pollak B."/>
            <person name="Reinders A."/>
            <person name="Rovekamp M."/>
            <person name="Sano R."/>
            <person name="Sawa S."/>
            <person name="Schmid M.W."/>
            <person name="Shirakawa M."/>
            <person name="Solano R."/>
            <person name="Spunde A."/>
            <person name="Suetsugu N."/>
            <person name="Sugano S."/>
            <person name="Sugiyama A."/>
            <person name="Sun R."/>
            <person name="Suzuki Y."/>
            <person name="Takenaka M."/>
            <person name="Takezawa D."/>
            <person name="Tomogane H."/>
            <person name="Tsuzuki M."/>
            <person name="Ueda T."/>
            <person name="Umeda M."/>
            <person name="Ward J.M."/>
            <person name="Watanabe Y."/>
            <person name="Yazaki K."/>
            <person name="Yokoyama R."/>
            <person name="Yoshitake Y."/>
            <person name="Yotsui I."/>
            <person name="Zachgo S."/>
            <person name="Schmutz J."/>
        </authorList>
    </citation>
    <scope>NUCLEOTIDE SEQUENCE [LARGE SCALE GENOMIC DNA]</scope>
    <source>
        <strain evidence="2">Tak-1</strain>
    </source>
</reference>
<proteinExistence type="predicted"/>
<sequence>MKFDGYHHLTVTIHISFAWKLPLSLTLKYFITRSTLSPSETRLGTHIFLSNSSPESFVFSSASRPLKSMCPMYMTMTNKGG</sequence>
<dbReference type="Proteomes" id="UP000244005">
    <property type="component" value="Unassembled WGS sequence"/>
</dbReference>
<evidence type="ECO:0000313" key="1">
    <source>
        <dbReference type="EMBL" id="PTQ28193.1"/>
    </source>
</evidence>
<keyword evidence="2" id="KW-1185">Reference proteome</keyword>
<reference evidence="1" key="2">
    <citation type="submission" date="2017-12" db="EMBL/GenBank/DDBJ databases">
        <title>WGS assembly of Marchantia polymorpha.</title>
        <authorList>
            <person name="Bowman J.L."/>
            <person name="Kohchi T."/>
            <person name="Yamato K.T."/>
            <person name="Jenkins J."/>
            <person name="Shu S."/>
            <person name="Ishizaki K."/>
            <person name="Yamaoka S."/>
            <person name="Nishihama R."/>
            <person name="Nakamura Y."/>
            <person name="Berger F."/>
            <person name="Adam C."/>
            <person name="Aki S.S."/>
            <person name="Althoff F."/>
            <person name="Araki T."/>
            <person name="Arteaga-Vazquez M.A."/>
            <person name="Balasubrmanian S."/>
            <person name="Bauer D."/>
            <person name="Boehm C.R."/>
            <person name="Briginshaw L."/>
            <person name="Caballero-Perez J."/>
            <person name="Catarino B."/>
            <person name="Chen F."/>
            <person name="Chiyoda S."/>
            <person name="Chovatia M."/>
            <person name="Davies K.M."/>
            <person name="Delmans M."/>
            <person name="Demura T."/>
            <person name="Dierschke T."/>
            <person name="Dolan L."/>
            <person name="Dorantes-Acosta A.E."/>
            <person name="Eklund D.M."/>
            <person name="Florent S.N."/>
            <person name="Flores-Sandoval E."/>
            <person name="Fujiyama A."/>
            <person name="Fukuzawa H."/>
            <person name="Galik B."/>
            <person name="Grimanelli D."/>
            <person name="Grimwood J."/>
            <person name="Grossniklaus U."/>
            <person name="Hamada T."/>
            <person name="Haseloff J."/>
            <person name="Hetherington A.J."/>
            <person name="Higo A."/>
            <person name="Hirakawa Y."/>
            <person name="Hundley H.N."/>
            <person name="Ikeda Y."/>
            <person name="Inoue K."/>
            <person name="Inoue S."/>
            <person name="Ishida S."/>
            <person name="Jia Q."/>
            <person name="Kakita M."/>
            <person name="Kanazawa T."/>
            <person name="Kawai Y."/>
            <person name="Kawashima T."/>
            <person name="Kennedy M."/>
            <person name="Kinose K."/>
            <person name="Kinoshita T."/>
            <person name="Kohara Y."/>
            <person name="Koide E."/>
            <person name="Komatsu K."/>
            <person name="Kopischke S."/>
            <person name="Kubo M."/>
            <person name="Kyozuka J."/>
            <person name="Lagercrantz U."/>
            <person name="Lin S.S."/>
            <person name="Lindquist E."/>
            <person name="Lipzen A.M."/>
            <person name="Lu C."/>
            <person name="Luna E.D."/>
            <person name="Martienssen R.A."/>
            <person name="Minamino N."/>
            <person name="Mizutani M."/>
            <person name="Mizutani M."/>
            <person name="Mochizuki N."/>
            <person name="Monte I."/>
            <person name="Mosher R."/>
            <person name="Nagasaki H."/>
            <person name="Nakagami H."/>
            <person name="Naramoto S."/>
            <person name="Nishitani K."/>
            <person name="Ohtani M."/>
            <person name="Okamoto T."/>
            <person name="Okumura M."/>
            <person name="Phillips J."/>
            <person name="Pollak B."/>
            <person name="Reinders A."/>
            <person name="Roevekamp M."/>
            <person name="Sano R."/>
            <person name="Sawa S."/>
            <person name="Schmid M.W."/>
            <person name="Shirakawa M."/>
            <person name="Solano R."/>
            <person name="Spunde A."/>
            <person name="Suetsugu N."/>
            <person name="Sugano S."/>
            <person name="Sugiyama A."/>
            <person name="Sun R."/>
            <person name="Suzuki Y."/>
            <person name="Takenaka M."/>
            <person name="Takezawa D."/>
            <person name="Tomogane H."/>
            <person name="Tsuzuki M."/>
            <person name="Ueda T."/>
            <person name="Umeda M."/>
            <person name="Ward J.M."/>
            <person name="Watanabe Y."/>
            <person name="Yazaki K."/>
            <person name="Yokoyama R."/>
            <person name="Yoshitake Y."/>
            <person name="Yotsui I."/>
            <person name="Zachgo S."/>
            <person name="Schmutz J."/>
        </authorList>
    </citation>
    <scope>NUCLEOTIDE SEQUENCE [LARGE SCALE GENOMIC DNA]</scope>
    <source>
        <strain evidence="1">Tak-1</strain>
    </source>
</reference>
<dbReference type="EMBL" id="KZ772840">
    <property type="protein sequence ID" value="PTQ28193.1"/>
    <property type="molecule type" value="Genomic_DNA"/>
</dbReference>
<organism evidence="1 2">
    <name type="scientific">Marchantia polymorpha</name>
    <name type="common">Common liverwort</name>
    <name type="synonym">Marchantia aquatica</name>
    <dbReference type="NCBI Taxonomy" id="3197"/>
    <lineage>
        <taxon>Eukaryota</taxon>
        <taxon>Viridiplantae</taxon>
        <taxon>Streptophyta</taxon>
        <taxon>Embryophyta</taxon>
        <taxon>Marchantiophyta</taxon>
        <taxon>Marchantiopsida</taxon>
        <taxon>Marchantiidae</taxon>
        <taxon>Marchantiales</taxon>
        <taxon>Marchantiaceae</taxon>
        <taxon>Marchantia</taxon>
    </lineage>
</organism>
<gene>
    <name evidence="1" type="ORF">MARPO_0170s0001</name>
</gene>
<accession>A0A2R6W2X2</accession>